<keyword evidence="10" id="KW-0378">Hydrolase</keyword>
<evidence type="ECO:0000256" key="1">
    <source>
        <dbReference type="ARBA" id="ARBA00005446"/>
    </source>
</evidence>
<dbReference type="GO" id="GO:0009378">
    <property type="term" value="F:four-way junction helicase activity"/>
    <property type="evidence" value="ECO:0007669"/>
    <property type="project" value="TreeGrafter"/>
</dbReference>
<dbReference type="GO" id="GO:0005524">
    <property type="term" value="F:ATP binding"/>
    <property type="evidence" value="ECO:0007669"/>
    <property type="project" value="UniProtKB-KW"/>
</dbReference>
<dbReference type="GO" id="GO:0003676">
    <property type="term" value="F:nucleic acid binding"/>
    <property type="evidence" value="ECO:0007669"/>
    <property type="project" value="InterPro"/>
</dbReference>
<dbReference type="PANTHER" id="PTHR13710:SF154">
    <property type="entry name" value="RECQ HELICASE, PUTATIVE (AFU_ORTHOLOGUE AFUA_6G14720)-RELATED"/>
    <property type="match status" value="1"/>
</dbReference>
<comment type="catalytic activity">
    <reaction evidence="4">
        <text>Couples ATP hydrolysis with the unwinding of duplex DNA by translocating in the 3'-5' direction.</text>
        <dbReference type="EC" id="5.6.2.4"/>
    </reaction>
</comment>
<evidence type="ECO:0000256" key="5">
    <source>
        <dbReference type="ARBA" id="ARBA00034808"/>
    </source>
</evidence>
<dbReference type="Proteomes" id="UP000521943">
    <property type="component" value="Unassembled WGS sequence"/>
</dbReference>
<comment type="caution">
    <text evidence="10">The sequence shown here is derived from an EMBL/GenBank/DDBJ whole genome shotgun (WGS) entry which is preliminary data.</text>
</comment>
<feature type="region of interest" description="Disordered" evidence="7">
    <location>
        <begin position="550"/>
        <end position="581"/>
    </location>
</feature>
<dbReference type="OrthoDB" id="5952536at2759"/>
<dbReference type="GO" id="GO:0043138">
    <property type="term" value="F:3'-5' DNA helicase activity"/>
    <property type="evidence" value="ECO:0007669"/>
    <property type="project" value="UniProtKB-EC"/>
</dbReference>
<dbReference type="InterPro" id="IPR001650">
    <property type="entry name" value="Helicase_C-like"/>
</dbReference>
<dbReference type="InterPro" id="IPR027417">
    <property type="entry name" value="P-loop_NTPase"/>
</dbReference>
<feature type="region of interest" description="Disordered" evidence="7">
    <location>
        <begin position="726"/>
        <end position="748"/>
    </location>
</feature>
<dbReference type="GO" id="GO:0005737">
    <property type="term" value="C:cytoplasm"/>
    <property type="evidence" value="ECO:0007669"/>
    <property type="project" value="TreeGrafter"/>
</dbReference>
<dbReference type="PROSITE" id="PS51192">
    <property type="entry name" value="HELICASE_ATP_BIND_1"/>
    <property type="match status" value="1"/>
</dbReference>
<keyword evidence="11" id="KW-1185">Reference proteome</keyword>
<dbReference type="Pfam" id="PF00270">
    <property type="entry name" value="DEAD"/>
    <property type="match status" value="1"/>
</dbReference>
<evidence type="ECO:0000256" key="4">
    <source>
        <dbReference type="ARBA" id="ARBA00034617"/>
    </source>
</evidence>
<dbReference type="PROSITE" id="PS51194">
    <property type="entry name" value="HELICASE_CTER"/>
    <property type="match status" value="1"/>
</dbReference>
<comment type="similarity">
    <text evidence="1">Belongs to the helicase family. RecQ subfamily.</text>
</comment>
<feature type="compositionally biased region" description="Basic and acidic residues" evidence="7">
    <location>
        <begin position="448"/>
        <end position="463"/>
    </location>
</feature>
<dbReference type="InterPro" id="IPR011545">
    <property type="entry name" value="DEAD/DEAH_box_helicase_dom"/>
</dbReference>
<organism evidence="10 11">
    <name type="scientific">Ephemerocybe angulata</name>
    <dbReference type="NCBI Taxonomy" id="980116"/>
    <lineage>
        <taxon>Eukaryota</taxon>
        <taxon>Fungi</taxon>
        <taxon>Dikarya</taxon>
        <taxon>Basidiomycota</taxon>
        <taxon>Agaricomycotina</taxon>
        <taxon>Agaricomycetes</taxon>
        <taxon>Agaricomycetidae</taxon>
        <taxon>Agaricales</taxon>
        <taxon>Agaricineae</taxon>
        <taxon>Psathyrellaceae</taxon>
        <taxon>Ephemerocybe</taxon>
    </lineage>
</organism>
<keyword evidence="2" id="KW-0547">Nucleotide-binding</keyword>
<evidence type="ECO:0000256" key="2">
    <source>
        <dbReference type="ARBA" id="ARBA00022741"/>
    </source>
</evidence>
<dbReference type="SUPFAM" id="SSF52540">
    <property type="entry name" value="P-loop containing nucleoside triphosphate hydrolases"/>
    <property type="match status" value="1"/>
</dbReference>
<evidence type="ECO:0000313" key="10">
    <source>
        <dbReference type="EMBL" id="KAF6742177.1"/>
    </source>
</evidence>
<dbReference type="Pfam" id="PF00271">
    <property type="entry name" value="Helicase_C"/>
    <property type="match status" value="1"/>
</dbReference>
<evidence type="ECO:0000256" key="7">
    <source>
        <dbReference type="SAM" id="MobiDB-lite"/>
    </source>
</evidence>
<feature type="domain" description="Helicase C-terminal" evidence="9">
    <location>
        <begin position="310"/>
        <end position="464"/>
    </location>
</feature>
<evidence type="ECO:0000313" key="11">
    <source>
        <dbReference type="Proteomes" id="UP000521943"/>
    </source>
</evidence>
<keyword evidence="6" id="KW-0175">Coiled coil</keyword>
<name>A0A8H6H9S5_9AGAR</name>
<dbReference type="SMART" id="SM00490">
    <property type="entry name" value="HELICc"/>
    <property type="match status" value="1"/>
</dbReference>
<dbReference type="EC" id="5.6.2.4" evidence="5"/>
<feature type="coiled-coil region" evidence="6">
    <location>
        <begin position="673"/>
        <end position="707"/>
    </location>
</feature>
<dbReference type="EMBL" id="JACGCI010000197">
    <property type="protein sequence ID" value="KAF6742177.1"/>
    <property type="molecule type" value="Genomic_DNA"/>
</dbReference>
<evidence type="ECO:0000259" key="9">
    <source>
        <dbReference type="PROSITE" id="PS51194"/>
    </source>
</evidence>
<proteinExistence type="inferred from homology"/>
<protein>
    <recommendedName>
        <fullName evidence="5">DNA 3'-5' helicase</fullName>
        <ecNumber evidence="5">5.6.2.4</ecNumber>
    </recommendedName>
</protein>
<gene>
    <name evidence="10" type="ORF">DFP72DRAFT_1107680</name>
</gene>
<evidence type="ECO:0000256" key="3">
    <source>
        <dbReference type="ARBA" id="ARBA00022840"/>
    </source>
</evidence>
<dbReference type="SMART" id="SM00487">
    <property type="entry name" value="DEXDc"/>
    <property type="match status" value="1"/>
</dbReference>
<dbReference type="PANTHER" id="PTHR13710">
    <property type="entry name" value="DNA HELICASE RECQ FAMILY MEMBER"/>
    <property type="match status" value="1"/>
</dbReference>
<keyword evidence="3" id="KW-0067">ATP-binding</keyword>
<sequence length="829" mass="93965">MEGEARCSSMSDIEAELPDLNDILSISKLDEARDHYNTIIPSDKALPSSFWDAYTQPQQLVGLKACLAIYVTSGRRIFPREFQLKATMGLSTGKNVLIDVGTGYGKTFCMILPALLHPGWITIVISPLKKLQEMQVLEFRERGLTALAINEDTPNTRAIWKTIREGAYSVLIVQAEQFFIDKGHWPRLARLIHNPKFSRKIKFLMVDEAHNVHSLGLSHYSLPAFRPAWASLSELVIKLGSRVSVAALSGTLPKHVKITVRERLQLHEDSDNVWDIKLSCNRPNITPAIHMIAGPITDYRNTKFMLSEDTGSKRPGRIRRKGIVFHDSVEGAVACKNWQEQQLLPELRRTGVIQVYNSCLSDECLKATYEDFRNPDGICEILHATEAASTGLDLRDLFWVVQYGLSREMTVTLQRGGRCGRDGTTPSIFLIMYEKFALEVDLKAVDVEEKRSQDPRHDPDRPVAGKLKPKASKKERTGIEMLRLVQHPEKCFQKVFADYNGDETSEALEFTGPWCCNSSAHRVTETRPFDFGFYFPGKLLYIDPKTDITYEGSPSDSNRTPLDVPEPEPDASKRKRKSRPKYRPVPFRKSLISRIEKWRHDTWCNDPLRAVRPEYQIISKKSIDLLVRELAWALTTKEQVKDLVLETSEEWDEKWADEVLKVVHAFDADVRKLEQKKKEDDAIEKEKAKLEKEVQDAKRAKILFEKDIEERNRLAVDAARLVVESISTPSSSSGSRNAATPGPGPSTIARMLTGANRTSSLPVPFTPGQPFRQQSLFTFSSIPRSSEFTFDRNINAFQADNLHLQKEAEEKARAVLAARRPGKENRHTG</sequence>
<dbReference type="AlphaFoldDB" id="A0A8H6H9S5"/>
<evidence type="ECO:0000259" key="8">
    <source>
        <dbReference type="PROSITE" id="PS51192"/>
    </source>
</evidence>
<dbReference type="GO" id="GO:0005694">
    <property type="term" value="C:chromosome"/>
    <property type="evidence" value="ECO:0007669"/>
    <property type="project" value="TreeGrafter"/>
</dbReference>
<dbReference type="Gene3D" id="3.40.50.300">
    <property type="entry name" value="P-loop containing nucleotide triphosphate hydrolases"/>
    <property type="match status" value="2"/>
</dbReference>
<feature type="region of interest" description="Disordered" evidence="7">
    <location>
        <begin position="448"/>
        <end position="473"/>
    </location>
</feature>
<reference evidence="10 11" key="1">
    <citation type="submission" date="2020-07" db="EMBL/GenBank/DDBJ databases">
        <title>Comparative genomics of pyrophilous fungi reveals a link between fire events and developmental genes.</title>
        <authorList>
            <consortium name="DOE Joint Genome Institute"/>
            <person name="Steindorff A.S."/>
            <person name="Carver A."/>
            <person name="Calhoun S."/>
            <person name="Stillman K."/>
            <person name="Liu H."/>
            <person name="Lipzen A."/>
            <person name="Pangilinan J."/>
            <person name="Labutti K."/>
            <person name="Bruns T.D."/>
            <person name="Grigoriev I.V."/>
        </authorList>
    </citation>
    <scope>NUCLEOTIDE SEQUENCE [LARGE SCALE GENOMIC DNA]</scope>
    <source>
        <strain evidence="10 11">CBS 144469</strain>
    </source>
</reference>
<dbReference type="GO" id="GO:0000724">
    <property type="term" value="P:double-strand break repair via homologous recombination"/>
    <property type="evidence" value="ECO:0007669"/>
    <property type="project" value="TreeGrafter"/>
</dbReference>
<feature type="domain" description="Helicase ATP-binding" evidence="8">
    <location>
        <begin position="87"/>
        <end position="270"/>
    </location>
</feature>
<dbReference type="InterPro" id="IPR014001">
    <property type="entry name" value="Helicase_ATP-bd"/>
</dbReference>
<feature type="compositionally biased region" description="Low complexity" evidence="7">
    <location>
        <begin position="726"/>
        <end position="735"/>
    </location>
</feature>
<keyword evidence="10" id="KW-0347">Helicase</keyword>
<accession>A0A8H6H9S5</accession>
<evidence type="ECO:0000256" key="6">
    <source>
        <dbReference type="SAM" id="Coils"/>
    </source>
</evidence>